<gene>
    <name evidence="2" type="ORF">PSRA_0479</name>
</gene>
<protein>
    <submittedName>
        <fullName evidence="2">Uncharacterized protein</fullName>
    </submittedName>
</protein>
<name>A0A261EZJ5_9BIFI</name>
<organism evidence="2 3">
    <name type="scientific">Pseudoscardovia radai</name>
    <dbReference type="NCBI Taxonomy" id="987066"/>
    <lineage>
        <taxon>Bacteria</taxon>
        <taxon>Bacillati</taxon>
        <taxon>Actinomycetota</taxon>
        <taxon>Actinomycetes</taxon>
        <taxon>Bifidobacteriales</taxon>
        <taxon>Bifidobacteriaceae</taxon>
        <taxon>Pseudoscardovia</taxon>
    </lineage>
</organism>
<sequence>MTDPHSNPGRSNGADSLLTTALPSGDAWDDLCGFLPSLPYDGTTLEFDPAPGTDGITSLANPDNLTLTNPTNPDAPPIVREPYTRGPYSPGPNGGIYGALAQSTRPRPAAKRENAPRRIIAQILNEPRKAQALTASIEALLSPSEAALDEAIETGVLQDIIRLRLETSPIIRVRDLPGPMAMQTLIDLGMLQRLSSGAAFLPRMALTLEQRADIAGAVMPNHTIACLELAAWIWLGGEFPTTLDVITPARFNSFGLSGAFTAHDWRIRCKETREISDMRTTTPLRTICDLACCDAEDSIAADEAQRIVIIERLMREFRIRPAQCLRSIQQRLRFTGHPIGATLMRRIRDEWGEALAEFESSSATTDAGTDASVDAKEGGA</sequence>
<feature type="region of interest" description="Disordered" evidence="1">
    <location>
        <begin position="358"/>
        <end position="380"/>
    </location>
</feature>
<dbReference type="AlphaFoldDB" id="A0A261EZJ5"/>
<evidence type="ECO:0000256" key="1">
    <source>
        <dbReference type="SAM" id="MobiDB-lite"/>
    </source>
</evidence>
<evidence type="ECO:0000313" key="2">
    <source>
        <dbReference type="EMBL" id="OZG52290.1"/>
    </source>
</evidence>
<evidence type="ECO:0000313" key="3">
    <source>
        <dbReference type="Proteomes" id="UP000216725"/>
    </source>
</evidence>
<feature type="region of interest" description="Disordered" evidence="1">
    <location>
        <begin position="88"/>
        <end position="114"/>
    </location>
</feature>
<keyword evidence="3" id="KW-1185">Reference proteome</keyword>
<dbReference type="Proteomes" id="UP000216725">
    <property type="component" value="Unassembled WGS sequence"/>
</dbReference>
<dbReference type="OrthoDB" id="3239634at2"/>
<dbReference type="RefSeq" id="WP_094660304.1">
    <property type="nucleotide sequence ID" value="NZ_MWWR01000004.1"/>
</dbReference>
<accession>A0A261EZJ5</accession>
<feature type="region of interest" description="Disordered" evidence="1">
    <location>
        <begin position="1"/>
        <end position="21"/>
    </location>
</feature>
<proteinExistence type="predicted"/>
<dbReference type="EMBL" id="MWWR01000004">
    <property type="protein sequence ID" value="OZG52290.1"/>
    <property type="molecule type" value="Genomic_DNA"/>
</dbReference>
<reference evidence="2 3" key="1">
    <citation type="journal article" date="2017" name="BMC Genomics">
        <title>Comparative genomic and phylogenomic analyses of the Bifidobacteriaceae family.</title>
        <authorList>
            <person name="Lugli G.A."/>
            <person name="Milani C."/>
            <person name="Turroni F."/>
            <person name="Duranti S."/>
            <person name="Mancabelli L."/>
            <person name="Mangifesta M."/>
            <person name="Ferrario C."/>
            <person name="Modesto M."/>
            <person name="Mattarelli P."/>
            <person name="Jiri K."/>
            <person name="van Sinderen D."/>
            <person name="Ventura M."/>
        </authorList>
    </citation>
    <scope>NUCLEOTIDE SEQUENCE [LARGE SCALE GENOMIC DNA]</scope>
    <source>
        <strain evidence="2 3">DSM 24742</strain>
    </source>
</reference>
<comment type="caution">
    <text evidence="2">The sequence shown here is derived from an EMBL/GenBank/DDBJ whole genome shotgun (WGS) entry which is preliminary data.</text>
</comment>